<dbReference type="PANTHER" id="PTHR15000:SF1">
    <property type="entry name" value="ERYTHROID DIFFERENTIATION-RELATED FACTOR 1"/>
    <property type="match status" value="1"/>
</dbReference>
<gene>
    <name evidence="2" type="ORF">PECAL_3P19110</name>
</gene>
<feature type="domain" description="EDRF1 N-terminal" evidence="1">
    <location>
        <begin position="134"/>
        <end position="296"/>
    </location>
</feature>
<dbReference type="Proteomes" id="UP000789595">
    <property type="component" value="Unassembled WGS sequence"/>
</dbReference>
<keyword evidence="3" id="KW-1185">Reference proteome</keyword>
<name>A0A8J2WKQ4_9STRA</name>
<dbReference type="GO" id="GO:0045893">
    <property type="term" value="P:positive regulation of DNA-templated transcription"/>
    <property type="evidence" value="ECO:0007669"/>
    <property type="project" value="TreeGrafter"/>
</dbReference>
<dbReference type="EMBL" id="CAKKNE010000003">
    <property type="protein sequence ID" value="CAH0371940.1"/>
    <property type="molecule type" value="Genomic_DNA"/>
</dbReference>
<dbReference type="AlphaFoldDB" id="A0A8J2WKQ4"/>
<reference evidence="2" key="1">
    <citation type="submission" date="2021-11" db="EMBL/GenBank/DDBJ databases">
        <authorList>
            <consortium name="Genoscope - CEA"/>
            <person name="William W."/>
        </authorList>
    </citation>
    <scope>NUCLEOTIDE SEQUENCE</scope>
</reference>
<dbReference type="OrthoDB" id="419432at2759"/>
<comment type="caution">
    <text evidence="2">The sequence shown here is derived from an EMBL/GenBank/DDBJ whole genome shotgun (WGS) entry which is preliminary data.</text>
</comment>
<evidence type="ECO:0000313" key="3">
    <source>
        <dbReference type="Proteomes" id="UP000789595"/>
    </source>
</evidence>
<organism evidence="2 3">
    <name type="scientific">Pelagomonas calceolata</name>
    <dbReference type="NCBI Taxonomy" id="35677"/>
    <lineage>
        <taxon>Eukaryota</taxon>
        <taxon>Sar</taxon>
        <taxon>Stramenopiles</taxon>
        <taxon>Ochrophyta</taxon>
        <taxon>Pelagophyceae</taxon>
        <taxon>Pelagomonadales</taxon>
        <taxon>Pelagomonadaceae</taxon>
        <taxon>Pelagomonas</taxon>
    </lineage>
</organism>
<sequence>MAAVAPLIEYHRRDLLHSRGVVPFERHLVTQTQKPPPLIVADQRALATLFALPWGPATLVVQNVGGALVLESGGVLEEAAPPAKKALPTTPAERTKAALLACTALAKESQTSLTERRREEAQYAERCARQLAPSNDDDDSYDLKPHEPYVRVRRWRLGDLQLLSGSDCALLGGGCALRLSTISSLQSSSQKRLAALDCWLDAILTGAPRVALCLSNDEGLVVGGRIVDVCEVPHTLAGRGEQALFDIRTINEDAIQLLRFLAKHCNKEGATYVLTTRGQGAHIELYDVNRLADTSKRHWKWLLATLAARIARRLGAHLRSSEDVSDELRERHGALIDSALDLLSEVRDLGGASHDALRRSLHEAGALALLPGFVPSSLSKSARRFFGCASTASDAAGFERLDYDVATLERARRRFESADIRDVAIDCALALAKRHLEAQRPAELMHEIRRCLSSELTKAREAALRHVACAFAHEAARDPHGWCARGVVPGDARKLLEDVGERFGDPGGDAARAARNAALDAHEDGVAPRFKNDAVSLRAAASEADRSDEATPSSLAHAVQLAASLEAALSATRLAFGPSSPEALVVAARLGASQAAVGARIASQNHATSRSWLHAALCRLHACGDVDNEARVRLEVALAQKREAAHLLDRQDSGKAVAVAQDAQRAGEAALAIACDANLKLQAAAEIASCALLEALATSKVGKGAERAFDRAVAVAATPRGAACARLQRGRFLGSLASTQKRREMRVRDLATAASGLRASDPQVAAAAARELAAFVDAPGDLLLAVRALALTDNDGALLTATAKRLLACTRHGADENAAAARAACKACYGAALRGDAAGAAAALEPLFSRGGV</sequence>
<protein>
    <recommendedName>
        <fullName evidence="1">EDRF1 N-terminal domain-containing protein</fullName>
    </recommendedName>
</protein>
<evidence type="ECO:0000259" key="1">
    <source>
        <dbReference type="Pfam" id="PF23788"/>
    </source>
</evidence>
<dbReference type="Pfam" id="PF23788">
    <property type="entry name" value="EDRF1_N"/>
    <property type="match status" value="1"/>
</dbReference>
<accession>A0A8J2WKQ4</accession>
<proteinExistence type="predicted"/>
<dbReference type="PANTHER" id="PTHR15000">
    <property type="entry name" value="ERYTHROID DIFFERENTIATION-RELATED FACTOR 1"/>
    <property type="match status" value="1"/>
</dbReference>
<dbReference type="InterPro" id="IPR056582">
    <property type="entry name" value="EDRF1_N"/>
</dbReference>
<evidence type="ECO:0000313" key="2">
    <source>
        <dbReference type="EMBL" id="CAH0371940.1"/>
    </source>
</evidence>